<evidence type="ECO:0000259" key="2">
    <source>
        <dbReference type="Pfam" id="PF06791"/>
    </source>
</evidence>
<dbReference type="EMBL" id="SBKP01000006">
    <property type="protein sequence ID" value="RXR28960.1"/>
    <property type="molecule type" value="Genomic_DNA"/>
</dbReference>
<dbReference type="AlphaFoldDB" id="A0A4Q1KI61"/>
<dbReference type="OrthoDB" id="79849at2"/>
<keyword evidence="1" id="KW-0175">Coiled coil</keyword>
<dbReference type="Pfam" id="PF06791">
    <property type="entry name" value="TMP_2"/>
    <property type="match status" value="1"/>
</dbReference>
<accession>A0A4Q1KI61</accession>
<reference evidence="4" key="1">
    <citation type="submission" date="2019-01" db="EMBL/GenBank/DDBJ databases">
        <title>Cytophagaceae bacterium strain CAR-16.</title>
        <authorList>
            <person name="Chen W.-M."/>
        </authorList>
    </citation>
    <scope>NUCLEOTIDE SEQUENCE [LARGE SCALE GENOMIC DNA]</scope>
    <source>
        <strain evidence="4">CHR27</strain>
    </source>
</reference>
<organism evidence="3 4">
    <name type="scientific">Sphingobium fluviale</name>
    <dbReference type="NCBI Taxonomy" id="2506423"/>
    <lineage>
        <taxon>Bacteria</taxon>
        <taxon>Pseudomonadati</taxon>
        <taxon>Pseudomonadota</taxon>
        <taxon>Alphaproteobacteria</taxon>
        <taxon>Sphingomonadales</taxon>
        <taxon>Sphingomonadaceae</taxon>
        <taxon>Sphingobium</taxon>
    </lineage>
</organism>
<evidence type="ECO:0000313" key="4">
    <source>
        <dbReference type="Proteomes" id="UP000290958"/>
    </source>
</evidence>
<dbReference type="InterPro" id="IPR009628">
    <property type="entry name" value="Phage_tape_measure_N"/>
</dbReference>
<proteinExistence type="predicted"/>
<comment type="caution">
    <text evidence="3">The sequence shown here is derived from an EMBL/GenBank/DDBJ whole genome shotgun (WGS) entry which is preliminary data.</text>
</comment>
<keyword evidence="4" id="KW-1185">Reference proteome</keyword>
<sequence>MSAPTQFPAFLSIEYDGRGGGFPAFEREATSSFNRVEGRMRQFAANVDEVGRVAAKAIAGGVSSSGSVDLGVGQYRVAAAEARVYEEALREMHAAAKRLAVETGDTSQATHLYVKALSAQSIEAQRARQEAEAQVVTYARLQQAMDGASSAGSRLSAAFRDAQKMREAAQFAQQYEQALFEIRQQVDPAYFAQKRFNQELAFADHALKSGDITASQYAQRLTHLRSEMALNATSTRQMRFASVQLGQQLQDVVIQAQMGTNAFVILAQQGSQMAFALTEAGGKVGALARIMAGWQGAIVFAGIALVGQLIPALIGTSKESDNAKQSTLDFSNSIVASTGLVGNYTKAIEQLSQATRGLINTQALIIDNTQAFAQNAVSQLQSQLAELDGQIGKLNAKSPITDFLFNANQNAFQLARLQKERAAISVNLRDAQNALAQAQTAMEARKANEAADPKAAQQAKIDRERARLLERRQYTLQQGPVPLQDANQNMLISEADFNREMQSLKRREEALRKNESASKEVAAANAKIRLEERGEDVAKKIANITDRFSDMPPQVRAVNAAMRELDDLADDFSRKKPPNYEAIVKQIGDAKKVLEQTAPNIPVEDYLQKQRELLAVGELQKQGRIVEAQTLQQVLQIQQQQGALSDDYLKSVLEANIALRQQTRELEKQQRRQQILLNFIEAQRAAVNDMVYNLLSGKGLSSVGGFVKSVFNNYLRALSDEITNSLTGDFFQKQTDRIKGETALSDAGKRMAGSINDLKSALDSLTKSVQKASGEIGGADANPALTAANDNDIVVTANRTVERTLKDGLKDIGKSIFGEKNMQQFAQVLGPLMQGAAIGTATSGVLKSLGIKQSTLGAQIGGAIGSAVAGPIGAVVGSVLGGTVGGLFKKAKYGTATIGANASGNLAVLGSAGNSGAAVKASNTAGNAIVENIDSIAEQLGGTVDASRGSVSIGQYKGKWRVSTTGRSGKLKSKYGDVVDFGKDGAEEAARFAMQDLIRDGVIVGLRNGTQALLKNAGDLEKGLAKALKFEGVFRDLRKIKDPVGAAIDDLNREFQSLIKIFKEAGATTEETAQLEELYNIKRKAAVEDAMQSLTGSLSDLYKNLTIGDSGYSLRTRLENARADYDPLAARVAAGDTTAYDDFANAAQTLIDLQREYSGSAPEYFSVLDQVKQLTKGELDRQQSLFSTASGAATPFDTTPIVDATQQQTTAVVNALSAVNDNVSRQTALVQQYMALLAQAGRAPFPAASNF</sequence>
<feature type="coiled-coil region" evidence="1">
    <location>
        <begin position="370"/>
        <end position="448"/>
    </location>
</feature>
<protein>
    <recommendedName>
        <fullName evidence="2">Bacteriophage tail tape measure N-terminal domain-containing protein</fullName>
    </recommendedName>
</protein>
<gene>
    <name evidence="3" type="ORF">EQG66_07735</name>
</gene>
<feature type="coiled-coil region" evidence="1">
    <location>
        <begin position="494"/>
        <end position="527"/>
    </location>
</feature>
<feature type="coiled-coil region" evidence="1">
    <location>
        <begin position="114"/>
        <end position="144"/>
    </location>
</feature>
<dbReference type="RefSeq" id="WP_129404024.1">
    <property type="nucleotide sequence ID" value="NZ_SBKP01000006.1"/>
</dbReference>
<evidence type="ECO:0000256" key="1">
    <source>
        <dbReference type="SAM" id="Coils"/>
    </source>
</evidence>
<evidence type="ECO:0000313" key="3">
    <source>
        <dbReference type="EMBL" id="RXR28960.1"/>
    </source>
</evidence>
<feature type="domain" description="Bacteriophage tail tape measure N-terminal" evidence="2">
    <location>
        <begin position="228"/>
        <end position="387"/>
    </location>
</feature>
<dbReference type="Proteomes" id="UP000290958">
    <property type="component" value="Unassembled WGS sequence"/>
</dbReference>
<name>A0A4Q1KI61_9SPHN</name>